<accession>A0A0F9AT24</accession>
<name>A0A0F9AT24_9ZZZZ</name>
<reference evidence="1" key="1">
    <citation type="journal article" date="2015" name="Nature">
        <title>Complex archaea that bridge the gap between prokaryotes and eukaryotes.</title>
        <authorList>
            <person name="Spang A."/>
            <person name="Saw J.H."/>
            <person name="Jorgensen S.L."/>
            <person name="Zaremba-Niedzwiedzka K."/>
            <person name="Martijn J."/>
            <person name="Lind A.E."/>
            <person name="van Eijk R."/>
            <person name="Schleper C."/>
            <person name="Guy L."/>
            <person name="Ettema T.J."/>
        </authorList>
    </citation>
    <scope>NUCLEOTIDE SEQUENCE</scope>
</reference>
<organism evidence="1">
    <name type="scientific">marine sediment metagenome</name>
    <dbReference type="NCBI Taxonomy" id="412755"/>
    <lineage>
        <taxon>unclassified sequences</taxon>
        <taxon>metagenomes</taxon>
        <taxon>ecological metagenomes</taxon>
    </lineage>
</organism>
<sequence length="50" mass="5930">MNHNCCNKTKKKSTQMKIRQILKRLDFAIQSDILDEIAKEIVEKNKLLEK</sequence>
<evidence type="ECO:0000313" key="1">
    <source>
        <dbReference type="EMBL" id="KKK75341.1"/>
    </source>
</evidence>
<dbReference type="EMBL" id="LAZR01055912">
    <property type="protein sequence ID" value="KKK75341.1"/>
    <property type="molecule type" value="Genomic_DNA"/>
</dbReference>
<protein>
    <submittedName>
        <fullName evidence="1">Uncharacterized protein</fullName>
    </submittedName>
</protein>
<gene>
    <name evidence="1" type="ORF">LCGC14_2874690</name>
</gene>
<comment type="caution">
    <text evidence="1">The sequence shown here is derived from an EMBL/GenBank/DDBJ whole genome shotgun (WGS) entry which is preliminary data.</text>
</comment>
<dbReference type="AlphaFoldDB" id="A0A0F9AT24"/>
<proteinExistence type="predicted"/>